<evidence type="ECO:0000256" key="2">
    <source>
        <dbReference type="ARBA" id="ARBA00022490"/>
    </source>
</evidence>
<dbReference type="CDD" id="cd21268">
    <property type="entry name" value="CH_GAS2L1_2"/>
    <property type="match status" value="1"/>
</dbReference>
<proteinExistence type="inferred from homology"/>
<dbReference type="GO" id="GO:0035371">
    <property type="term" value="C:microtubule plus-end"/>
    <property type="evidence" value="ECO:0007669"/>
    <property type="project" value="TreeGrafter"/>
</dbReference>
<feature type="compositionally biased region" description="Polar residues" evidence="5">
    <location>
        <begin position="515"/>
        <end position="532"/>
    </location>
</feature>
<evidence type="ECO:0000256" key="5">
    <source>
        <dbReference type="SAM" id="MobiDB-lite"/>
    </source>
</evidence>
<feature type="compositionally biased region" description="Pro residues" evidence="5">
    <location>
        <begin position="363"/>
        <end position="372"/>
    </location>
</feature>
<dbReference type="GO" id="GO:0051764">
    <property type="term" value="P:actin crosslink formation"/>
    <property type="evidence" value="ECO:0007669"/>
    <property type="project" value="TreeGrafter"/>
</dbReference>
<comment type="similarity">
    <text evidence="4">Belongs to the GAS2 family.</text>
</comment>
<dbReference type="PANTHER" id="PTHR46756">
    <property type="entry name" value="TRANSGELIN"/>
    <property type="match status" value="1"/>
</dbReference>
<dbReference type="InterPro" id="IPR036872">
    <property type="entry name" value="CH_dom_sf"/>
</dbReference>
<sequence>MSGIEHASTQSIRPYKSCEEYLYAMKEDLAEWLKDLYGADITVNNFVQALETGALLCAHANNVTRAAADFQHKRGRTHARLPTSGVTFMSSARPATFLARDNVSNFINWCRNEMHIKDVLMFETDDLVLRKNEKNVVLCLLEVARRASRFGMVAPVLIQLEEEIEEEIREEPVVQRRLINTENLDEMVQYLISRCTCPSQFPMVKMSEGKYRVGDSNTIIFVRILRNHVMVRVGGGWDTLEHYLDKHDPCRCTSLSHKLAQRPATPVHEIKARQCGPDGQATSQISLVLSRAQSPLDPVIWTPSLPTRIQRSEPGLKNSPKLRVPCRQTDSDTNEVLKSTIRTGRGPGRVSPSPRVTSSLPRPARPSTPPQPEIQRPSTPLVLQKVYSQTFPLPQQGPDNRLGHSWTKSQIVSKLRQNATTGPKNKLDSQSVPEQPGVSVSAQPFQCVTPGQCFATNNSLVSHQDPQDSGNARKSPGFIRTFSPTKGLMGVISGDGYNKLPASNGKGQSSDSSSQPNRLQGNENSRQRSSSHGNRKHNLELSKHTVLNAVGNISKSDFNSIIVEPSQPVTVVNAENKFRDTERSYLFTPPPISPAQEAILYQSLEEEILFNLQQLGMDSDGGDSENEQDSSPDYFINSQEISHEIRKPSIHNTSSRAFYSSSRQTNARDASFEAVIGELSEGRRPLEKVSVESWVNNFSRDLRGMKQKSQSNIDSRHLNVSKPSMVSSWSSLGSSMDSKDSVEPSMTAESNNSGTGNKEKPWAPSSYQRRSLKKPERVPSIYKLKLRPCVRPRRDHRPDKTPTKIPKPVCYRSQSPGDTTPHAMSVQSIVISDTQNGINVSRRASTKRRSRKSSQTTSKFSATMCRAGDQEMMENQEVEFWV</sequence>
<dbReference type="AlphaFoldDB" id="A0A2D0QCS2"/>
<protein>
    <submittedName>
        <fullName evidence="9">GAS2-like protein 2A</fullName>
    </submittedName>
</protein>
<evidence type="ECO:0000313" key="8">
    <source>
        <dbReference type="Proteomes" id="UP000221080"/>
    </source>
</evidence>
<dbReference type="STRING" id="7998.ENSIPUP00000035808"/>
<organism evidence="8 9">
    <name type="scientific">Ictalurus punctatus</name>
    <name type="common">Channel catfish</name>
    <name type="synonym">Silurus punctatus</name>
    <dbReference type="NCBI Taxonomy" id="7998"/>
    <lineage>
        <taxon>Eukaryota</taxon>
        <taxon>Metazoa</taxon>
        <taxon>Chordata</taxon>
        <taxon>Craniata</taxon>
        <taxon>Vertebrata</taxon>
        <taxon>Euteleostomi</taxon>
        <taxon>Actinopterygii</taxon>
        <taxon>Neopterygii</taxon>
        <taxon>Teleostei</taxon>
        <taxon>Ostariophysi</taxon>
        <taxon>Siluriformes</taxon>
        <taxon>Ictaluridae</taxon>
        <taxon>Ictalurus</taxon>
    </lineage>
</organism>
<evidence type="ECO:0000259" key="7">
    <source>
        <dbReference type="PROSITE" id="PS51460"/>
    </source>
</evidence>
<name>A0A2D0QCS2_ICTPU</name>
<dbReference type="Proteomes" id="UP000221080">
    <property type="component" value="Chromosome 28"/>
</dbReference>
<feature type="region of interest" description="Disordered" evidence="5">
    <location>
        <begin position="459"/>
        <end position="541"/>
    </location>
</feature>
<dbReference type="Pfam" id="PF02187">
    <property type="entry name" value="GAS2"/>
    <property type="match status" value="1"/>
</dbReference>
<evidence type="ECO:0000256" key="3">
    <source>
        <dbReference type="ARBA" id="ARBA00023212"/>
    </source>
</evidence>
<feature type="compositionally biased region" description="Basic residues" evidence="5">
    <location>
        <begin position="784"/>
        <end position="795"/>
    </location>
</feature>
<dbReference type="GeneID" id="108259895"/>
<feature type="compositionally biased region" description="Low complexity" evidence="5">
    <location>
        <begin position="721"/>
        <end position="736"/>
    </location>
</feature>
<dbReference type="OrthoDB" id="206130at2759"/>
<dbReference type="GO" id="GO:0008093">
    <property type="term" value="F:cytoskeletal anchor activity"/>
    <property type="evidence" value="ECO:0007669"/>
    <property type="project" value="TreeGrafter"/>
</dbReference>
<dbReference type="Gene3D" id="1.10.418.10">
    <property type="entry name" value="Calponin-like domain"/>
    <property type="match status" value="1"/>
</dbReference>
<feature type="region of interest" description="Disordered" evidence="5">
    <location>
        <begin position="705"/>
        <end position="862"/>
    </location>
</feature>
<dbReference type="GO" id="GO:0005884">
    <property type="term" value="C:actin filament"/>
    <property type="evidence" value="ECO:0007669"/>
    <property type="project" value="TreeGrafter"/>
</dbReference>
<evidence type="ECO:0000256" key="1">
    <source>
        <dbReference type="ARBA" id="ARBA00004245"/>
    </source>
</evidence>
<dbReference type="GO" id="GO:1904825">
    <property type="term" value="P:protein localization to microtubule plus-end"/>
    <property type="evidence" value="ECO:0007669"/>
    <property type="project" value="TreeGrafter"/>
</dbReference>
<feature type="domain" description="Calponin-homology (CH)" evidence="6">
    <location>
        <begin position="23"/>
        <end position="148"/>
    </location>
</feature>
<feature type="region of interest" description="Disordered" evidence="5">
    <location>
        <begin position="416"/>
        <end position="438"/>
    </location>
</feature>
<dbReference type="PROSITE" id="PS51460">
    <property type="entry name" value="GAR"/>
    <property type="match status" value="1"/>
</dbReference>
<dbReference type="InterPro" id="IPR036534">
    <property type="entry name" value="GAR_dom_sf"/>
</dbReference>
<dbReference type="SUPFAM" id="SSF143575">
    <property type="entry name" value="GAS2 domain-like"/>
    <property type="match status" value="1"/>
</dbReference>
<evidence type="ECO:0000313" key="9">
    <source>
        <dbReference type="RefSeq" id="XP_017315175.1"/>
    </source>
</evidence>
<dbReference type="GO" id="GO:0001578">
    <property type="term" value="P:microtubule bundle formation"/>
    <property type="evidence" value="ECO:0007669"/>
    <property type="project" value="TreeGrafter"/>
</dbReference>
<dbReference type="GO" id="GO:0031110">
    <property type="term" value="P:regulation of microtubule polymerization or depolymerization"/>
    <property type="evidence" value="ECO:0007669"/>
    <property type="project" value="TreeGrafter"/>
</dbReference>
<dbReference type="InterPro" id="IPR003108">
    <property type="entry name" value="GAR_dom"/>
</dbReference>
<feature type="compositionally biased region" description="Polar residues" evidence="5">
    <location>
        <begin position="747"/>
        <end position="756"/>
    </location>
</feature>
<dbReference type="SUPFAM" id="SSF47576">
    <property type="entry name" value="Calponin-homology domain, CH-domain"/>
    <property type="match status" value="1"/>
</dbReference>
<dbReference type="OMA" id="HPAGLHY"/>
<dbReference type="SMART" id="SM00243">
    <property type="entry name" value="GAS2"/>
    <property type="match status" value="1"/>
</dbReference>
<dbReference type="SMART" id="SM00033">
    <property type="entry name" value="CH"/>
    <property type="match status" value="1"/>
</dbReference>
<feature type="region of interest" description="Disordered" evidence="5">
    <location>
        <begin position="309"/>
        <end position="378"/>
    </location>
</feature>
<keyword evidence="3" id="KW-0206">Cytoskeleton</keyword>
<dbReference type="GO" id="GO:0005737">
    <property type="term" value="C:cytoplasm"/>
    <property type="evidence" value="ECO:0007669"/>
    <property type="project" value="TreeGrafter"/>
</dbReference>
<reference evidence="8" key="1">
    <citation type="journal article" date="2016" name="Nat. Commun.">
        <title>The channel catfish genome sequence provides insights into the evolution of scale formation in teleosts.</title>
        <authorList>
            <person name="Liu Z."/>
            <person name="Liu S."/>
            <person name="Yao J."/>
            <person name="Bao L."/>
            <person name="Zhang J."/>
            <person name="Li Y."/>
            <person name="Jiang C."/>
            <person name="Sun L."/>
            <person name="Wang R."/>
            <person name="Zhang Y."/>
            <person name="Zhou T."/>
            <person name="Zeng Q."/>
            <person name="Fu Q."/>
            <person name="Gao S."/>
            <person name="Li N."/>
            <person name="Koren S."/>
            <person name="Jiang Y."/>
            <person name="Zimin A."/>
            <person name="Xu P."/>
            <person name="Phillippy A.M."/>
            <person name="Geng X."/>
            <person name="Song L."/>
            <person name="Sun F."/>
            <person name="Li C."/>
            <person name="Wang X."/>
            <person name="Chen A."/>
            <person name="Jin Y."/>
            <person name="Yuan Z."/>
            <person name="Yang Y."/>
            <person name="Tan S."/>
            <person name="Peatman E."/>
            <person name="Lu J."/>
            <person name="Qin Z."/>
            <person name="Dunham R."/>
            <person name="Li Z."/>
            <person name="Sonstegard T."/>
            <person name="Feng J."/>
            <person name="Danzmann R.G."/>
            <person name="Schroeder S."/>
            <person name="Scheffler B."/>
            <person name="Duke M.V."/>
            <person name="Ballard L."/>
            <person name="Kucuktas H."/>
            <person name="Kaltenboeck L."/>
            <person name="Liu H."/>
            <person name="Armbruster J."/>
            <person name="Xie Y."/>
            <person name="Kirby M.L."/>
            <person name="Tian Y."/>
            <person name="Flanagan M.E."/>
            <person name="Mu W."/>
            <person name="Waldbieser G.C."/>
        </authorList>
    </citation>
    <scope>NUCLEOTIDE SEQUENCE [LARGE SCALE GENOMIC DNA]</scope>
    <source>
        <strain evidence="8">SDA103</strain>
    </source>
</reference>
<dbReference type="GO" id="GO:0008017">
    <property type="term" value="F:microtubule binding"/>
    <property type="evidence" value="ECO:0007669"/>
    <property type="project" value="InterPro"/>
</dbReference>
<dbReference type="PROSITE" id="PS50021">
    <property type="entry name" value="CH"/>
    <property type="match status" value="1"/>
</dbReference>
<keyword evidence="2" id="KW-0963">Cytoplasm</keyword>
<comment type="subcellular location">
    <subcellularLocation>
        <location evidence="1">Cytoplasm</location>
        <location evidence="1">Cytoskeleton</location>
    </subcellularLocation>
</comment>
<evidence type="ECO:0000256" key="4">
    <source>
        <dbReference type="ARBA" id="ARBA00038441"/>
    </source>
</evidence>
<evidence type="ECO:0000259" key="6">
    <source>
        <dbReference type="PROSITE" id="PS50021"/>
    </source>
</evidence>
<feature type="compositionally biased region" description="Polar residues" evidence="5">
    <location>
        <begin position="825"/>
        <end position="839"/>
    </location>
</feature>
<accession>A0A2D0QCS2</accession>
<gene>
    <name evidence="9" type="primary">LOC108259895</name>
</gene>
<keyword evidence="8" id="KW-1185">Reference proteome</keyword>
<reference evidence="9" key="2">
    <citation type="submission" date="2025-08" db="UniProtKB">
        <authorList>
            <consortium name="RefSeq"/>
        </authorList>
    </citation>
    <scope>IDENTIFICATION</scope>
    <source>
        <tissue evidence="9">Blood</tissue>
    </source>
</reference>
<feature type="domain" description="GAR" evidence="7">
    <location>
        <begin position="179"/>
        <end position="251"/>
    </location>
</feature>
<dbReference type="PANTHER" id="PTHR46756:SF21">
    <property type="entry name" value="GAS2-LIKE PROTEIN 2"/>
    <property type="match status" value="1"/>
</dbReference>
<dbReference type="Gene3D" id="3.30.920.20">
    <property type="entry name" value="Gas2-like domain"/>
    <property type="match status" value="1"/>
</dbReference>
<feature type="compositionally biased region" description="Polar residues" evidence="5">
    <location>
        <begin position="459"/>
        <end position="472"/>
    </location>
</feature>
<dbReference type="InterPro" id="IPR001715">
    <property type="entry name" value="CH_dom"/>
</dbReference>
<dbReference type="GO" id="GO:0001725">
    <property type="term" value="C:stress fiber"/>
    <property type="evidence" value="ECO:0007669"/>
    <property type="project" value="TreeGrafter"/>
</dbReference>
<dbReference type="KEGG" id="ipu:108259895"/>
<dbReference type="RefSeq" id="XP_017315175.1">
    <property type="nucleotide sequence ID" value="XM_017459686.3"/>
</dbReference>
<dbReference type="Pfam" id="PF00307">
    <property type="entry name" value="CH"/>
    <property type="match status" value="1"/>
</dbReference>
<dbReference type="GO" id="GO:0051015">
    <property type="term" value="F:actin filament binding"/>
    <property type="evidence" value="ECO:0007669"/>
    <property type="project" value="TreeGrafter"/>
</dbReference>